<evidence type="ECO:0000256" key="9">
    <source>
        <dbReference type="SAM" id="MobiDB-lite"/>
    </source>
</evidence>
<evidence type="ECO:0000256" key="6">
    <source>
        <dbReference type="ARBA" id="ARBA00022840"/>
    </source>
</evidence>
<dbReference type="GO" id="GO:0005524">
    <property type="term" value="F:ATP binding"/>
    <property type="evidence" value="ECO:0007669"/>
    <property type="project" value="UniProtKB-KW"/>
</dbReference>
<feature type="transmembrane region" description="Helical" evidence="10">
    <location>
        <begin position="148"/>
        <end position="176"/>
    </location>
</feature>
<dbReference type="InterPro" id="IPR003593">
    <property type="entry name" value="AAA+_ATPase"/>
</dbReference>
<evidence type="ECO:0000256" key="8">
    <source>
        <dbReference type="ARBA" id="ARBA00023136"/>
    </source>
</evidence>
<comment type="similarity">
    <text evidence="2">Belongs to the ABC transporter superfamily. ABCC family. Conjugate transporter (TC 3.A.1.208) subfamily.</text>
</comment>
<dbReference type="FunFam" id="1.20.1560.10:FF:000014">
    <property type="entry name" value="Multidrug resistance-associated protein member 4"/>
    <property type="match status" value="1"/>
</dbReference>
<keyword evidence="6" id="KW-0067">ATP-binding</keyword>
<name>A0AAN0JU06_AMPQE</name>
<dbReference type="Pfam" id="PF00664">
    <property type="entry name" value="ABC_membrane"/>
    <property type="match status" value="2"/>
</dbReference>
<dbReference type="GeneID" id="100633839"/>
<feature type="domain" description="ABC transmembrane type-1" evidence="11">
    <location>
        <begin position="714"/>
        <end position="954"/>
    </location>
</feature>
<dbReference type="AlphaFoldDB" id="A0AAN0JU06"/>
<feature type="transmembrane region" description="Helical" evidence="10">
    <location>
        <begin position="714"/>
        <end position="740"/>
    </location>
</feature>
<dbReference type="InterPro" id="IPR050173">
    <property type="entry name" value="ABC_transporter_C-like"/>
</dbReference>
<dbReference type="InterPro" id="IPR036640">
    <property type="entry name" value="ABC1_TM_sf"/>
</dbReference>
<feature type="domain" description="ABC transmembrane type-1" evidence="11">
    <location>
        <begin position="112"/>
        <end position="376"/>
    </location>
</feature>
<dbReference type="GO" id="GO:0140359">
    <property type="term" value="F:ABC-type transporter activity"/>
    <property type="evidence" value="ECO:0007669"/>
    <property type="project" value="InterPro"/>
</dbReference>
<feature type="transmembrane region" description="Helical" evidence="10">
    <location>
        <begin position="785"/>
        <end position="805"/>
    </location>
</feature>
<feature type="transmembrane region" description="Helical" evidence="10">
    <location>
        <begin position="223"/>
        <end position="244"/>
    </location>
</feature>
<dbReference type="Proteomes" id="UP000007879">
    <property type="component" value="Unassembled WGS sequence"/>
</dbReference>
<evidence type="ECO:0000313" key="13">
    <source>
        <dbReference type="Proteomes" id="UP000007879"/>
    </source>
</evidence>
<evidence type="ECO:0000256" key="7">
    <source>
        <dbReference type="ARBA" id="ARBA00022989"/>
    </source>
</evidence>
<dbReference type="PANTHER" id="PTHR24223">
    <property type="entry name" value="ATP-BINDING CASSETTE SUB-FAMILY C"/>
    <property type="match status" value="1"/>
</dbReference>
<accession>A0AAN0JU06</accession>
<dbReference type="SMART" id="SM00382">
    <property type="entry name" value="AAA"/>
    <property type="match status" value="2"/>
</dbReference>
<keyword evidence="7 10" id="KW-1133">Transmembrane helix</keyword>
<protein>
    <recommendedName>
        <fullName evidence="11">ABC transmembrane type-1 domain-containing protein</fullName>
    </recommendedName>
</protein>
<keyword evidence="4 10" id="KW-0812">Transmembrane</keyword>
<dbReference type="EnsemblMetazoa" id="XM_020004805.1">
    <property type="protein sequence ID" value="XP_019860364.1"/>
    <property type="gene ID" value="LOC100633839"/>
</dbReference>
<evidence type="ECO:0000313" key="12">
    <source>
        <dbReference type="EnsemblMetazoa" id="XP_019860364.1"/>
    </source>
</evidence>
<reference evidence="13" key="1">
    <citation type="journal article" date="2010" name="Nature">
        <title>The Amphimedon queenslandica genome and the evolution of animal complexity.</title>
        <authorList>
            <person name="Srivastava M."/>
            <person name="Simakov O."/>
            <person name="Chapman J."/>
            <person name="Fahey B."/>
            <person name="Gauthier M.E."/>
            <person name="Mitros T."/>
            <person name="Richards G.S."/>
            <person name="Conaco C."/>
            <person name="Dacre M."/>
            <person name="Hellsten U."/>
            <person name="Larroux C."/>
            <person name="Putnam N.H."/>
            <person name="Stanke M."/>
            <person name="Adamska M."/>
            <person name="Darling A."/>
            <person name="Degnan S.M."/>
            <person name="Oakley T.H."/>
            <person name="Plachetzki D.C."/>
            <person name="Zhai Y."/>
            <person name="Adamski M."/>
            <person name="Calcino A."/>
            <person name="Cummins S.F."/>
            <person name="Goodstein D.M."/>
            <person name="Harris C."/>
            <person name="Jackson D.J."/>
            <person name="Leys S.P."/>
            <person name="Shu S."/>
            <person name="Woodcroft B.J."/>
            <person name="Vervoort M."/>
            <person name="Kosik K.S."/>
            <person name="Manning G."/>
            <person name="Degnan B.M."/>
            <person name="Rokhsar D.S."/>
        </authorList>
    </citation>
    <scope>NUCLEOTIDE SEQUENCE [LARGE SCALE GENOMIC DNA]</scope>
</reference>
<evidence type="ECO:0000256" key="2">
    <source>
        <dbReference type="ARBA" id="ARBA00009726"/>
    </source>
</evidence>
<dbReference type="SUPFAM" id="SSF52540">
    <property type="entry name" value="P-loop containing nucleoside triphosphate hydrolases"/>
    <property type="match status" value="2"/>
</dbReference>
<dbReference type="Gene3D" id="1.20.1560.10">
    <property type="entry name" value="ABC transporter type 1, transmembrane domain"/>
    <property type="match status" value="2"/>
</dbReference>
<keyword evidence="13" id="KW-1185">Reference proteome</keyword>
<dbReference type="Gene3D" id="3.40.50.300">
    <property type="entry name" value="P-loop containing nucleotide triphosphate hydrolases"/>
    <property type="match status" value="4"/>
</dbReference>
<sequence length="1178" mass="132958">MTSSQANGGTSKWTPQLAAHDGKKDYRRKVKYNPLCRAFFCWVDPLFWLGCGRSLEFSDLYAHPPEADSKYLLEKFNKYWSVELQRRREGRSPRLLLVWVKIFWWRVLFQGLLVFLQICCMAGVAEILGYITDYFVIESPTAADTRNAYLYAVGLGLVSLCIMLCHAMCFHIATLLGMYTRIIMTAASYNKILSLSQTAIGQLTVGHIVNLASNDVHKFDQAFLMYHYLWIGPLHVILTTYLMFLEVQWSAFIATALLVLQIPLQSVLAKVFTKIKLKAARLTDKRVKVMNEVISGIRVIKMYAWEYAFSDVVAAIRKSEIYKLLQFFAFFSVSSLYEAISRTTIMFLVFSVYVNISEEELTPRKVFVSLSLIQFVRLTSIRFLIICIQLLSNGRVAWIRIKNLLLMDDYWTNNIQEYQNINNSEDPTVICLQPMPSDSGANEVIVEDLTASWSMDENKLSLSNISFTVNKEKPLLAVVGKVGCGKSTLLQCLLKELPALSGTAMVKGSIGYASQEAWVFSATLRDNNKIVILVTHQVQYLERCDAILGLNEGRVLVYGNARDVLKEDSGIFELLVDDTSTSDDGFKIRKQSISTGLEPQIAVEFSQKLETVEEEDDNEKPQKPESMPAEEPEVTHKLSVPAEERAHGNISVKTYFNYFLAGGGYIFTIFVLIIFAITEGNIVTADWWISDWADCESETNLNRSTCFLSDNERIGIYGGLVGSLTIFAALRAMLFFVLMLNASRVVHNRMFARVLRAPVLFFDTNPVGRILNRFSKDVGFLDDRLIISFNDFLSIFTRFLSTMIAATIANVYTLFAVGFVFVAAWTLRFYYLKTARDIKRLEALSRSPIYSHLSLTLQGLPTIRSYSMQSEAMNHFHTFQNQNTQAAYLYAVTERWFGMRIDSITSIFITIVALASIPVASTLNAGLIGLSLTYAVTLMGAFQYCIRQSAEVESLMVSAERVMAYGRLETEPSLETDPSISLSSDWPTKGHIELNNLSYRHSNEGPLVLRGITCNIKPSEKIGIVGRTGAGKSSLIGALFRLAEPTGSIKIDGVETTQLGLHDVRSNMSIIPQDPVLFGASVRYNLDPFQQYDDDRIWRMIREQFSDYTVLTIAHRLDTVMDSDRIMILKSGKLIEFDVPHILLSQSSSYLSKLVEQTGPNNAERLRNIALESYNKLN</sequence>
<dbReference type="InterPro" id="IPR011527">
    <property type="entry name" value="ABC1_TM_dom"/>
</dbReference>
<keyword evidence="8 10" id="KW-0472">Membrane</keyword>
<dbReference type="InterPro" id="IPR027417">
    <property type="entry name" value="P-loop_NTPase"/>
</dbReference>
<feature type="transmembrane region" description="Helical" evidence="10">
    <location>
        <begin position="95"/>
        <end position="128"/>
    </location>
</feature>
<dbReference type="GO" id="GO:0016887">
    <property type="term" value="F:ATP hydrolysis activity"/>
    <property type="evidence" value="ECO:0007669"/>
    <property type="project" value="InterPro"/>
</dbReference>
<dbReference type="KEGG" id="aqu:100633839"/>
<proteinExistence type="inferred from homology"/>
<dbReference type="InterPro" id="IPR044746">
    <property type="entry name" value="ABCC_6TM_D1"/>
</dbReference>
<feature type="region of interest" description="Disordered" evidence="9">
    <location>
        <begin position="610"/>
        <end position="636"/>
    </location>
</feature>
<organism evidence="12 13">
    <name type="scientific">Amphimedon queenslandica</name>
    <name type="common">Sponge</name>
    <dbReference type="NCBI Taxonomy" id="400682"/>
    <lineage>
        <taxon>Eukaryota</taxon>
        <taxon>Metazoa</taxon>
        <taxon>Porifera</taxon>
        <taxon>Demospongiae</taxon>
        <taxon>Heteroscleromorpha</taxon>
        <taxon>Haplosclerida</taxon>
        <taxon>Niphatidae</taxon>
        <taxon>Amphimedon</taxon>
    </lineage>
</organism>
<keyword evidence="5" id="KW-0547">Nucleotide-binding</keyword>
<feature type="transmembrane region" description="Helical" evidence="10">
    <location>
        <begin position="250"/>
        <end position="272"/>
    </location>
</feature>
<dbReference type="GO" id="GO:0016020">
    <property type="term" value="C:membrane"/>
    <property type="evidence" value="ECO:0007669"/>
    <property type="project" value="UniProtKB-SubCell"/>
</dbReference>
<evidence type="ECO:0000256" key="5">
    <source>
        <dbReference type="ARBA" id="ARBA00022741"/>
    </source>
</evidence>
<dbReference type="InterPro" id="IPR003439">
    <property type="entry name" value="ABC_transporter-like_ATP-bd"/>
</dbReference>
<evidence type="ECO:0000256" key="10">
    <source>
        <dbReference type="SAM" id="Phobius"/>
    </source>
</evidence>
<evidence type="ECO:0000256" key="4">
    <source>
        <dbReference type="ARBA" id="ARBA00022692"/>
    </source>
</evidence>
<dbReference type="Pfam" id="PF00005">
    <property type="entry name" value="ABC_tran"/>
    <property type="match status" value="2"/>
</dbReference>
<feature type="transmembrane region" description="Helical" evidence="10">
    <location>
        <begin position="904"/>
        <end position="921"/>
    </location>
</feature>
<dbReference type="PANTHER" id="PTHR24223:SF456">
    <property type="entry name" value="MULTIDRUG RESISTANCE-ASSOCIATED PROTEIN LETHAL(2)03659"/>
    <property type="match status" value="1"/>
</dbReference>
<dbReference type="CDD" id="cd18579">
    <property type="entry name" value="ABC_6TM_ABCC_D1"/>
    <property type="match status" value="1"/>
</dbReference>
<feature type="transmembrane region" description="Helical" evidence="10">
    <location>
        <begin position="655"/>
        <end position="677"/>
    </location>
</feature>
<keyword evidence="3" id="KW-0813">Transport</keyword>
<evidence type="ECO:0000256" key="1">
    <source>
        <dbReference type="ARBA" id="ARBA00004141"/>
    </source>
</evidence>
<feature type="transmembrane region" description="Helical" evidence="10">
    <location>
        <begin position="811"/>
        <end position="831"/>
    </location>
</feature>
<dbReference type="SUPFAM" id="SSF90123">
    <property type="entry name" value="ABC transporter transmembrane region"/>
    <property type="match status" value="2"/>
</dbReference>
<evidence type="ECO:0000256" key="3">
    <source>
        <dbReference type="ARBA" id="ARBA00022448"/>
    </source>
</evidence>
<comment type="subcellular location">
    <subcellularLocation>
        <location evidence="1">Membrane</location>
        <topology evidence="1">Multi-pass membrane protein</topology>
    </subcellularLocation>
</comment>
<reference evidence="12" key="2">
    <citation type="submission" date="2024-06" db="UniProtKB">
        <authorList>
            <consortium name="EnsemblMetazoa"/>
        </authorList>
    </citation>
    <scope>IDENTIFICATION</scope>
</reference>
<dbReference type="RefSeq" id="XP_019860364.1">
    <property type="nucleotide sequence ID" value="XM_020004805.1"/>
</dbReference>
<dbReference type="PROSITE" id="PS50929">
    <property type="entry name" value="ABC_TM1F"/>
    <property type="match status" value="2"/>
</dbReference>
<evidence type="ECO:0000259" key="11">
    <source>
        <dbReference type="PROSITE" id="PS50929"/>
    </source>
</evidence>